<dbReference type="InterPro" id="IPR028082">
    <property type="entry name" value="Peripla_BP_I"/>
</dbReference>
<dbReference type="AlphaFoldDB" id="A0A6J7LJG8"/>
<dbReference type="Pfam" id="PF13458">
    <property type="entry name" value="Peripla_BP_6"/>
    <property type="match status" value="1"/>
</dbReference>
<name>A0A6J7LJG8_9ZZZZ</name>
<dbReference type="PANTHER" id="PTHR47235">
    <property type="entry name" value="BLR6548 PROTEIN"/>
    <property type="match status" value="1"/>
</dbReference>
<dbReference type="InterPro" id="IPR028081">
    <property type="entry name" value="Leu-bd"/>
</dbReference>
<gene>
    <name evidence="3" type="ORF">UFOPK2582_01292</name>
    <name evidence="4" type="ORF">UFOPK3046_01684</name>
    <name evidence="5" type="ORF">UFOPK3914_00103</name>
</gene>
<dbReference type="PANTHER" id="PTHR47235:SF1">
    <property type="entry name" value="BLR6548 PROTEIN"/>
    <property type="match status" value="1"/>
</dbReference>
<keyword evidence="1" id="KW-0732">Signal</keyword>
<evidence type="ECO:0000313" key="5">
    <source>
        <dbReference type="EMBL" id="CAB4968546.1"/>
    </source>
</evidence>
<sequence>MRSRILVSAIFVSLLAAACSNSTSEGTTTTSASKGGDSSATQVAVTAPGVTADEIRVGGVASTTNPLGGKYGESFDGVKAYFAMVNSEGGIYGRDLTMASERDDQLSNNDAEVQGLLEQDNVFAALPMTTLLFTGADRLVEAGIPTFGWTINPEWQGTTEVPKLNLFGQAGSYLCLGCEQPQVAYVAKISDSHKIGVLAYNVPQSTECAEGWEKTFDIYGEEADAEVVFSDHSLSYGITDLSVQVSKMKDAGVDMVVTCMDTNAVVTLGKELKKQAVEAIQFLPDAYDQAFLDEFGDLFEGSYAWTSFAPFESTPQPKGLKNYLKWMEATNGRISENSLVGWLNADLFVTGLRKAGPNFDQQKVVSSINELTDYTADGLLSSIDWSNEHNKRGETTCGAVLIVKDSEFVPVTIAKGKPFSCFALNTGVLTPTAQ</sequence>
<feature type="domain" description="Leucine-binding protein" evidence="2">
    <location>
        <begin position="54"/>
        <end position="391"/>
    </location>
</feature>
<dbReference type="PROSITE" id="PS51257">
    <property type="entry name" value="PROKAR_LIPOPROTEIN"/>
    <property type="match status" value="1"/>
</dbReference>
<evidence type="ECO:0000313" key="3">
    <source>
        <dbReference type="EMBL" id="CAB4708316.1"/>
    </source>
</evidence>
<reference evidence="5" key="1">
    <citation type="submission" date="2020-05" db="EMBL/GenBank/DDBJ databases">
        <authorList>
            <person name="Chiriac C."/>
            <person name="Salcher M."/>
            <person name="Ghai R."/>
            <person name="Kavagutti S V."/>
        </authorList>
    </citation>
    <scope>NUCLEOTIDE SEQUENCE</scope>
</reference>
<accession>A0A6J7LJG8</accession>
<dbReference type="SUPFAM" id="SSF53822">
    <property type="entry name" value="Periplasmic binding protein-like I"/>
    <property type="match status" value="1"/>
</dbReference>
<evidence type="ECO:0000259" key="2">
    <source>
        <dbReference type="Pfam" id="PF13458"/>
    </source>
</evidence>
<dbReference type="EMBL" id="CAEZXS010000174">
    <property type="protein sequence ID" value="CAB4708316.1"/>
    <property type="molecule type" value="Genomic_DNA"/>
</dbReference>
<organism evidence="5">
    <name type="scientific">freshwater metagenome</name>
    <dbReference type="NCBI Taxonomy" id="449393"/>
    <lineage>
        <taxon>unclassified sequences</taxon>
        <taxon>metagenomes</taxon>
        <taxon>ecological metagenomes</taxon>
    </lineage>
</organism>
<protein>
    <submittedName>
        <fullName evidence="5">Unannotated protein</fullName>
    </submittedName>
</protein>
<dbReference type="Gene3D" id="3.40.50.2300">
    <property type="match status" value="2"/>
</dbReference>
<proteinExistence type="predicted"/>
<evidence type="ECO:0000256" key="1">
    <source>
        <dbReference type="ARBA" id="ARBA00022729"/>
    </source>
</evidence>
<dbReference type="EMBL" id="CAFAAQ010000195">
    <property type="protein sequence ID" value="CAB4819817.1"/>
    <property type="molecule type" value="Genomic_DNA"/>
</dbReference>
<dbReference type="EMBL" id="CAFBOG010000004">
    <property type="protein sequence ID" value="CAB4968546.1"/>
    <property type="molecule type" value="Genomic_DNA"/>
</dbReference>
<evidence type="ECO:0000313" key="4">
    <source>
        <dbReference type="EMBL" id="CAB4819817.1"/>
    </source>
</evidence>